<reference evidence="1" key="1">
    <citation type="submission" date="2024-03" db="EMBL/GenBank/DDBJ databases">
        <title>Novel Streptomyces species of biotechnological and ecological value are a feature of Machair soil.</title>
        <authorList>
            <person name="Prole J.R."/>
            <person name="Goodfellow M."/>
            <person name="Allenby N."/>
            <person name="Ward A.C."/>
        </authorList>
    </citation>
    <scope>NUCLEOTIDE SEQUENCE</scope>
    <source>
        <strain evidence="1">MS1.AVA.4</strain>
    </source>
</reference>
<gene>
    <name evidence="1" type="ORF">WKI58_21370</name>
</gene>
<proteinExistence type="predicted"/>
<accession>A0ACC6QKY5</accession>
<sequence length="291" mass="31502">METRTLSSPPALWPALLRGALASPVRRRRLRDDAAAPATRLVLAEAVVVPERLTAYTHECGFPGTGPLPITYPHVLGFPLAMRLMADRTFPLPVLGLVHTRIAITQHHRLLPTDRPEISVYTAGTAPHRRGTEVTLATEARLGGELVWESRSAYLSRHTRSADAPGAPSAPRTPLPPTAVRARWPLAADLGRRYGAASGDRNPIHLFAATARAFGFPRAVAHGMWTFARCLAEQPDPGGPRYAEAEFKAPVLLPGTVEYAVREDAGVFELRDPRDGRVHLTGRTATSAPPA</sequence>
<dbReference type="Proteomes" id="UP001375539">
    <property type="component" value="Unassembled WGS sequence"/>
</dbReference>
<dbReference type="EMBL" id="JBBKAI010000002">
    <property type="protein sequence ID" value="MEJ8659034.1"/>
    <property type="molecule type" value="Genomic_DNA"/>
</dbReference>
<name>A0ACC6QKY5_9ACTN</name>
<comment type="caution">
    <text evidence="1">The sequence shown here is derived from an EMBL/GenBank/DDBJ whole genome shotgun (WGS) entry which is preliminary data.</text>
</comment>
<organism evidence="1 2">
    <name type="scientific">Streptomyces pratisoli</name>
    <dbReference type="NCBI Taxonomy" id="3139917"/>
    <lineage>
        <taxon>Bacteria</taxon>
        <taxon>Bacillati</taxon>
        <taxon>Actinomycetota</taxon>
        <taxon>Actinomycetes</taxon>
        <taxon>Kitasatosporales</taxon>
        <taxon>Streptomycetaceae</taxon>
        <taxon>Streptomyces</taxon>
    </lineage>
</organism>
<protein>
    <submittedName>
        <fullName evidence="1">MaoC/PaaZ C-terminal domain-containing protein</fullName>
    </submittedName>
</protein>
<keyword evidence="2" id="KW-1185">Reference proteome</keyword>
<evidence type="ECO:0000313" key="1">
    <source>
        <dbReference type="EMBL" id="MEJ8659034.1"/>
    </source>
</evidence>
<evidence type="ECO:0000313" key="2">
    <source>
        <dbReference type="Proteomes" id="UP001375539"/>
    </source>
</evidence>